<keyword evidence="1" id="KW-1133">Transmembrane helix</keyword>
<dbReference type="RefSeq" id="WP_348948774.1">
    <property type="nucleotide sequence ID" value="NZ_JBDZYD010000003.1"/>
</dbReference>
<reference evidence="2 3" key="1">
    <citation type="submission" date="2024-05" db="EMBL/GenBank/DDBJ databases">
        <authorList>
            <person name="Zhao H."/>
            <person name="Xu Y."/>
            <person name="Lin S."/>
            <person name="Spain J.C."/>
            <person name="Zhou N.-Y."/>
        </authorList>
    </citation>
    <scope>NUCLEOTIDE SEQUENCE [LARGE SCALE GENOMIC DNA]</scope>
    <source>
        <strain evidence="2 3">NEAU-NG30</strain>
    </source>
</reference>
<dbReference type="Proteomes" id="UP001440984">
    <property type="component" value="Unassembled WGS sequence"/>
</dbReference>
<comment type="caution">
    <text evidence="2">The sequence shown here is derived from an EMBL/GenBank/DDBJ whole genome shotgun (WGS) entry which is preliminary data.</text>
</comment>
<feature type="transmembrane region" description="Helical" evidence="1">
    <location>
        <begin position="106"/>
        <end position="127"/>
    </location>
</feature>
<protein>
    <submittedName>
        <fullName evidence="2">Uncharacterized protein</fullName>
    </submittedName>
</protein>
<evidence type="ECO:0000313" key="3">
    <source>
        <dbReference type="Proteomes" id="UP001440984"/>
    </source>
</evidence>
<organism evidence="2 3">
    <name type="scientific">Amycolatopsis melonis</name>
    <dbReference type="NCBI Taxonomy" id="3156488"/>
    <lineage>
        <taxon>Bacteria</taxon>
        <taxon>Bacillati</taxon>
        <taxon>Actinomycetota</taxon>
        <taxon>Actinomycetes</taxon>
        <taxon>Pseudonocardiales</taxon>
        <taxon>Pseudonocardiaceae</taxon>
        <taxon>Amycolatopsis</taxon>
    </lineage>
</organism>
<feature type="transmembrane region" description="Helical" evidence="1">
    <location>
        <begin position="49"/>
        <end position="70"/>
    </location>
</feature>
<proteinExistence type="predicted"/>
<keyword evidence="1" id="KW-0812">Transmembrane</keyword>
<dbReference type="EMBL" id="JBDZYD010000003">
    <property type="protein sequence ID" value="MEQ0558997.1"/>
    <property type="molecule type" value="Genomic_DNA"/>
</dbReference>
<evidence type="ECO:0000256" key="1">
    <source>
        <dbReference type="SAM" id="Phobius"/>
    </source>
</evidence>
<name>A0ABV0LCA6_9PSEU</name>
<feature type="transmembrane region" description="Helical" evidence="1">
    <location>
        <begin position="17"/>
        <end position="37"/>
    </location>
</feature>
<keyword evidence="3" id="KW-1185">Reference proteome</keyword>
<sequence length="134" mass="14160">MTQPTCVHAAASTFRRAATVLTVLGLAMIPWLVFLHAELPATAVASHWSLAWTGLDGFEALGLLSTGLLLRRDDRRACLTAAATSALLLVDAWFDTMTAAPGPDCRLAVLMAAFAELPLAVACAVLATRTVARR</sequence>
<keyword evidence="1" id="KW-0472">Membrane</keyword>
<accession>A0ABV0LCA6</accession>
<gene>
    <name evidence="2" type="ORF">ABJI51_07940</name>
</gene>
<feature type="transmembrane region" description="Helical" evidence="1">
    <location>
        <begin position="77"/>
        <end position="94"/>
    </location>
</feature>
<evidence type="ECO:0000313" key="2">
    <source>
        <dbReference type="EMBL" id="MEQ0558997.1"/>
    </source>
</evidence>